<dbReference type="Gene3D" id="3.30.70.1450">
    <property type="entry name" value="Regulator of K+ conductance, C-terminal domain"/>
    <property type="match status" value="1"/>
</dbReference>
<gene>
    <name evidence="6" type="ordered locus">SpiGrapes_0436</name>
</gene>
<dbReference type="RefSeq" id="WP_014269143.1">
    <property type="nucleotide sequence ID" value="NC_016633.1"/>
</dbReference>
<dbReference type="eggNOG" id="COG1725">
    <property type="taxonomic scope" value="Bacteria"/>
</dbReference>
<evidence type="ECO:0000256" key="3">
    <source>
        <dbReference type="ARBA" id="ARBA00023163"/>
    </source>
</evidence>
<dbReference type="SMART" id="SM00345">
    <property type="entry name" value="HTH_GNTR"/>
    <property type="match status" value="1"/>
</dbReference>
<keyword evidence="3" id="KW-0804">Transcription</keyword>
<dbReference type="PANTHER" id="PTHR30445">
    <property type="entry name" value="K(+)_H(+) ANTIPORTER SUBUNIT KHTT"/>
    <property type="match status" value="1"/>
</dbReference>
<feature type="domain" description="RCK C-terminal" evidence="5">
    <location>
        <begin position="133"/>
        <end position="217"/>
    </location>
</feature>
<dbReference type="PANTHER" id="PTHR30445:SF8">
    <property type="entry name" value="K(+)_H(+) ANTIPORTER SUBUNIT KHTT"/>
    <property type="match status" value="1"/>
</dbReference>
<dbReference type="Pfam" id="PF02080">
    <property type="entry name" value="TrkA_C"/>
    <property type="match status" value="1"/>
</dbReference>
<dbReference type="HOGENOM" id="CLU_112362_0_0_12"/>
<dbReference type="InterPro" id="IPR036390">
    <property type="entry name" value="WH_DNA-bd_sf"/>
</dbReference>
<evidence type="ECO:0000256" key="2">
    <source>
        <dbReference type="ARBA" id="ARBA00023125"/>
    </source>
</evidence>
<dbReference type="InterPro" id="IPR000524">
    <property type="entry name" value="Tscrpt_reg_HTH_GntR"/>
</dbReference>
<dbReference type="Proteomes" id="UP000005632">
    <property type="component" value="Chromosome"/>
</dbReference>
<dbReference type="GO" id="GO:0003700">
    <property type="term" value="F:DNA-binding transcription factor activity"/>
    <property type="evidence" value="ECO:0007669"/>
    <property type="project" value="InterPro"/>
</dbReference>
<dbReference type="eggNOG" id="COG0490">
    <property type="taxonomic scope" value="Bacteria"/>
</dbReference>
<evidence type="ECO:0000313" key="7">
    <source>
        <dbReference type="Proteomes" id="UP000005632"/>
    </source>
</evidence>
<keyword evidence="6" id="KW-0813">Transport</keyword>
<dbReference type="CDD" id="cd07377">
    <property type="entry name" value="WHTH_GntR"/>
    <property type="match status" value="1"/>
</dbReference>
<reference evidence="6 7" key="1">
    <citation type="submission" date="2011-11" db="EMBL/GenBank/DDBJ databases">
        <title>Complete sequence of Spirochaeta sp. grapes.</title>
        <authorList>
            <consortium name="US DOE Joint Genome Institute"/>
            <person name="Lucas S."/>
            <person name="Han J."/>
            <person name="Lapidus A."/>
            <person name="Cheng J.-F."/>
            <person name="Goodwin L."/>
            <person name="Pitluck S."/>
            <person name="Peters L."/>
            <person name="Ovchinnikova G."/>
            <person name="Munk A.C."/>
            <person name="Detter J.C."/>
            <person name="Han C."/>
            <person name="Tapia R."/>
            <person name="Land M."/>
            <person name="Hauser L."/>
            <person name="Kyrpides N."/>
            <person name="Ivanova N."/>
            <person name="Pagani I."/>
            <person name="Ritalahtilisa K."/>
            <person name="Loeffler F."/>
            <person name="Woyke T."/>
        </authorList>
    </citation>
    <scope>NUCLEOTIDE SEQUENCE [LARGE SCALE GENOMIC DNA]</scope>
    <source>
        <strain evidence="7">ATCC BAA-1885 / DSM 22778 / Grapes</strain>
    </source>
</reference>
<feature type="domain" description="HTH gntR-type" evidence="4">
    <location>
        <begin position="19"/>
        <end position="87"/>
    </location>
</feature>
<accession>G8QW51</accession>
<sequence length="217" mass="24249">METDEKEKGTAKRKKHEIVAVYDRIAFDIANRIAKGEIAEGARLSGRSTMSSEYGVSPETIRRAFSLLEEMAVVLVQHNSGVVVLSRDNAKKYITRHGSRTETRVILSRIKDLIEEHERIDRELFNITKELVTATERFTASNPFSPYECSISAKSKALGKTLANLNFWQKTGATVIAIRREDSILLSPGPDFSLAKSDVLVIVGDLKTRELVLELIS</sequence>
<keyword evidence="7" id="KW-1185">Reference proteome</keyword>
<dbReference type="STRING" id="158190.SpiGrapes_0436"/>
<keyword evidence="1" id="KW-0805">Transcription regulation</keyword>
<protein>
    <submittedName>
        <fullName evidence="6">Putative regulatory ligand binding protein, C-terminal domain of K+ channels like protein</fullName>
    </submittedName>
</protein>
<name>G8QW51_SPHPG</name>
<dbReference type="SUPFAM" id="SSF116726">
    <property type="entry name" value="TrkA C-terminal domain-like"/>
    <property type="match status" value="1"/>
</dbReference>
<evidence type="ECO:0000313" key="6">
    <source>
        <dbReference type="EMBL" id="AEV28294.1"/>
    </source>
</evidence>
<evidence type="ECO:0000259" key="4">
    <source>
        <dbReference type="PROSITE" id="PS50949"/>
    </source>
</evidence>
<dbReference type="SUPFAM" id="SSF46785">
    <property type="entry name" value="Winged helix' DNA-binding domain"/>
    <property type="match status" value="1"/>
</dbReference>
<dbReference type="InterPro" id="IPR036721">
    <property type="entry name" value="RCK_C_sf"/>
</dbReference>
<dbReference type="OrthoDB" id="226679at2"/>
<organism evidence="6 7">
    <name type="scientific">Sphaerochaeta pleomorpha (strain ATCC BAA-1885 / DSM 22778 / Grapes)</name>
    <dbReference type="NCBI Taxonomy" id="158190"/>
    <lineage>
        <taxon>Bacteria</taxon>
        <taxon>Pseudomonadati</taxon>
        <taxon>Spirochaetota</taxon>
        <taxon>Spirochaetia</taxon>
        <taxon>Spirochaetales</taxon>
        <taxon>Sphaerochaetaceae</taxon>
        <taxon>Sphaerochaeta</taxon>
    </lineage>
</organism>
<keyword evidence="6" id="KW-0407">Ion channel</keyword>
<dbReference type="GO" id="GO:0003677">
    <property type="term" value="F:DNA binding"/>
    <property type="evidence" value="ECO:0007669"/>
    <property type="project" value="UniProtKB-KW"/>
</dbReference>
<dbReference type="PROSITE" id="PS50949">
    <property type="entry name" value="HTH_GNTR"/>
    <property type="match status" value="1"/>
</dbReference>
<keyword evidence="6" id="KW-0406">Ion transport</keyword>
<dbReference type="InterPro" id="IPR036388">
    <property type="entry name" value="WH-like_DNA-bd_sf"/>
</dbReference>
<evidence type="ECO:0000259" key="5">
    <source>
        <dbReference type="PROSITE" id="PS51202"/>
    </source>
</evidence>
<dbReference type="EMBL" id="CP003155">
    <property type="protein sequence ID" value="AEV28294.1"/>
    <property type="molecule type" value="Genomic_DNA"/>
</dbReference>
<evidence type="ECO:0000256" key="1">
    <source>
        <dbReference type="ARBA" id="ARBA00023015"/>
    </source>
</evidence>
<dbReference type="Gene3D" id="1.10.10.10">
    <property type="entry name" value="Winged helix-like DNA-binding domain superfamily/Winged helix DNA-binding domain"/>
    <property type="match status" value="1"/>
</dbReference>
<dbReference type="KEGG" id="sgp:SpiGrapes_0436"/>
<proteinExistence type="predicted"/>
<dbReference type="InterPro" id="IPR050144">
    <property type="entry name" value="AAE_transporter"/>
</dbReference>
<dbReference type="InterPro" id="IPR006037">
    <property type="entry name" value="RCK_C"/>
</dbReference>
<dbReference type="GO" id="GO:0006813">
    <property type="term" value="P:potassium ion transport"/>
    <property type="evidence" value="ECO:0007669"/>
    <property type="project" value="InterPro"/>
</dbReference>
<dbReference type="AlphaFoldDB" id="G8QW51"/>
<dbReference type="Pfam" id="PF00392">
    <property type="entry name" value="GntR"/>
    <property type="match status" value="1"/>
</dbReference>
<dbReference type="PROSITE" id="PS51202">
    <property type="entry name" value="RCK_C"/>
    <property type="match status" value="1"/>
</dbReference>
<keyword evidence="2" id="KW-0238">DNA-binding</keyword>
<dbReference type="GO" id="GO:0008324">
    <property type="term" value="F:monoatomic cation transmembrane transporter activity"/>
    <property type="evidence" value="ECO:0007669"/>
    <property type="project" value="InterPro"/>
</dbReference>